<reference evidence="1" key="1">
    <citation type="submission" date="2020-11" db="EMBL/GenBank/DDBJ databases">
        <authorList>
            <person name="Tran Van P."/>
        </authorList>
    </citation>
    <scope>NUCLEOTIDE SEQUENCE</scope>
</reference>
<dbReference type="AlphaFoldDB" id="A0A7R9GCP0"/>
<evidence type="ECO:0000313" key="2">
    <source>
        <dbReference type="Proteomes" id="UP000678499"/>
    </source>
</evidence>
<protein>
    <recommendedName>
        <fullName evidence="3">Natterin-3</fullName>
    </recommendedName>
</protein>
<dbReference type="OrthoDB" id="2142040at2759"/>
<name>A0A7R9GCP0_9CRUS</name>
<dbReference type="EMBL" id="CAJPEX010000563">
    <property type="protein sequence ID" value="CAG0916305.1"/>
    <property type="molecule type" value="Genomic_DNA"/>
</dbReference>
<proteinExistence type="predicted"/>
<dbReference type="EMBL" id="OA882600">
    <property type="protein sequence ID" value="CAD7276153.1"/>
    <property type="molecule type" value="Genomic_DNA"/>
</dbReference>
<dbReference type="Pfam" id="PF11901">
    <property type="entry name" value="DM9"/>
    <property type="match status" value="1"/>
</dbReference>
<dbReference type="Proteomes" id="UP000678499">
    <property type="component" value="Unassembled WGS sequence"/>
</dbReference>
<sequence length="154" mass="16455">MSQFKKLEWVDGVEGAVPDGAVVGGDDNGEPLYVARAEHNGEMLPGKVLPRHGVCYISWGGEEIPKHSYQVLTNPCGCSLVWTKAEGGDFPTGAVMGGRAGDGEALFVGRAEHEGSVCLGKIHPSNEVLYLPYGGAEVPKREYEVLAVRCLELD</sequence>
<evidence type="ECO:0008006" key="3">
    <source>
        <dbReference type="Google" id="ProtNLM"/>
    </source>
</evidence>
<evidence type="ECO:0000313" key="1">
    <source>
        <dbReference type="EMBL" id="CAD7276153.1"/>
    </source>
</evidence>
<accession>A0A7R9GCP0</accession>
<dbReference type="SMART" id="SM00696">
    <property type="entry name" value="DM9"/>
    <property type="match status" value="2"/>
</dbReference>
<organism evidence="1">
    <name type="scientific">Notodromas monacha</name>
    <dbReference type="NCBI Taxonomy" id="399045"/>
    <lineage>
        <taxon>Eukaryota</taxon>
        <taxon>Metazoa</taxon>
        <taxon>Ecdysozoa</taxon>
        <taxon>Arthropoda</taxon>
        <taxon>Crustacea</taxon>
        <taxon>Oligostraca</taxon>
        <taxon>Ostracoda</taxon>
        <taxon>Podocopa</taxon>
        <taxon>Podocopida</taxon>
        <taxon>Cypridocopina</taxon>
        <taxon>Cypridoidea</taxon>
        <taxon>Cyprididae</taxon>
        <taxon>Notodromas</taxon>
    </lineage>
</organism>
<keyword evidence="2" id="KW-1185">Reference proteome</keyword>
<dbReference type="InterPro" id="IPR006616">
    <property type="entry name" value="DM9_repeat"/>
</dbReference>
<dbReference type="PANTHER" id="PTHR31649:SF1">
    <property type="entry name" value="FARNESOIC ACID O-METHYL TRANSFERASE DOMAIN-CONTAINING PROTEIN"/>
    <property type="match status" value="1"/>
</dbReference>
<gene>
    <name evidence="1" type="ORF">NMOB1V02_LOCUS3929</name>
</gene>
<dbReference type="PANTHER" id="PTHR31649">
    <property type="entry name" value="AGAP009604-PA"/>
    <property type="match status" value="1"/>
</dbReference>